<reference evidence="7 8" key="1">
    <citation type="journal article" date="2020" name="Cell">
        <title>Large-Scale Comparative Analyses of Tick Genomes Elucidate Their Genetic Diversity and Vector Capacities.</title>
        <authorList>
            <consortium name="Tick Genome and Microbiome Consortium (TIGMIC)"/>
            <person name="Jia N."/>
            <person name="Wang J."/>
            <person name="Shi W."/>
            <person name="Du L."/>
            <person name="Sun Y."/>
            <person name="Zhan W."/>
            <person name="Jiang J.F."/>
            <person name="Wang Q."/>
            <person name="Zhang B."/>
            <person name="Ji P."/>
            <person name="Bell-Sakyi L."/>
            <person name="Cui X.M."/>
            <person name="Yuan T.T."/>
            <person name="Jiang B.G."/>
            <person name="Yang W.F."/>
            <person name="Lam T.T."/>
            <person name="Chang Q.C."/>
            <person name="Ding S.J."/>
            <person name="Wang X.J."/>
            <person name="Zhu J.G."/>
            <person name="Ruan X.D."/>
            <person name="Zhao L."/>
            <person name="Wei J.T."/>
            <person name="Ye R.Z."/>
            <person name="Que T.C."/>
            <person name="Du C.H."/>
            <person name="Zhou Y.H."/>
            <person name="Cheng J.X."/>
            <person name="Dai P.F."/>
            <person name="Guo W.B."/>
            <person name="Han X.H."/>
            <person name="Huang E.J."/>
            <person name="Li L.F."/>
            <person name="Wei W."/>
            <person name="Gao Y.C."/>
            <person name="Liu J.Z."/>
            <person name="Shao H.Z."/>
            <person name="Wang X."/>
            <person name="Wang C.C."/>
            <person name="Yang T.C."/>
            <person name="Huo Q.B."/>
            <person name="Li W."/>
            <person name="Chen H.Y."/>
            <person name="Chen S.E."/>
            <person name="Zhou L.G."/>
            <person name="Ni X.B."/>
            <person name="Tian J.H."/>
            <person name="Sheng Y."/>
            <person name="Liu T."/>
            <person name="Pan Y.S."/>
            <person name="Xia L.Y."/>
            <person name="Li J."/>
            <person name="Zhao F."/>
            <person name="Cao W.C."/>
        </authorList>
    </citation>
    <scope>NUCLEOTIDE SEQUENCE [LARGE SCALE GENOMIC DNA]</scope>
    <source>
        <strain evidence="7">HaeL-2018</strain>
    </source>
</reference>
<dbReference type="AlphaFoldDB" id="A0A9J6FMI5"/>
<organism evidence="7 8">
    <name type="scientific">Haemaphysalis longicornis</name>
    <name type="common">Bush tick</name>
    <dbReference type="NCBI Taxonomy" id="44386"/>
    <lineage>
        <taxon>Eukaryota</taxon>
        <taxon>Metazoa</taxon>
        <taxon>Ecdysozoa</taxon>
        <taxon>Arthropoda</taxon>
        <taxon>Chelicerata</taxon>
        <taxon>Arachnida</taxon>
        <taxon>Acari</taxon>
        <taxon>Parasitiformes</taxon>
        <taxon>Ixodida</taxon>
        <taxon>Ixodoidea</taxon>
        <taxon>Ixodidae</taxon>
        <taxon>Haemaphysalinae</taxon>
        <taxon>Haemaphysalis</taxon>
    </lineage>
</organism>
<dbReference type="OrthoDB" id="6498266at2759"/>
<gene>
    <name evidence="7" type="ORF">HPB48_021464</name>
</gene>
<evidence type="ECO:0000256" key="1">
    <source>
        <dbReference type="ARBA" id="ARBA00004141"/>
    </source>
</evidence>
<dbReference type="GO" id="GO:0140359">
    <property type="term" value="F:ABC-type transporter activity"/>
    <property type="evidence" value="ECO:0007669"/>
    <property type="project" value="InterPro"/>
</dbReference>
<dbReference type="InterPro" id="IPR013525">
    <property type="entry name" value="ABC2_TM"/>
</dbReference>
<dbReference type="Pfam" id="PF12698">
    <property type="entry name" value="ABC2_membrane_3"/>
    <property type="match status" value="1"/>
</dbReference>
<evidence type="ECO:0000313" key="7">
    <source>
        <dbReference type="EMBL" id="KAH9367446.1"/>
    </source>
</evidence>
<keyword evidence="4 5" id="KW-0472">Membrane</keyword>
<proteinExistence type="predicted"/>
<feature type="domain" description="ABC-2 type transporter transmembrane" evidence="6">
    <location>
        <begin position="176"/>
        <end position="293"/>
    </location>
</feature>
<dbReference type="GO" id="GO:0005319">
    <property type="term" value="F:lipid transporter activity"/>
    <property type="evidence" value="ECO:0007669"/>
    <property type="project" value="TreeGrafter"/>
</dbReference>
<evidence type="ECO:0000259" key="6">
    <source>
        <dbReference type="Pfam" id="PF12698"/>
    </source>
</evidence>
<feature type="transmembrane region" description="Helical" evidence="5">
    <location>
        <begin position="285"/>
        <end position="302"/>
    </location>
</feature>
<protein>
    <recommendedName>
        <fullName evidence="6">ABC-2 type transporter transmembrane domain-containing protein</fullName>
    </recommendedName>
</protein>
<comment type="subcellular location">
    <subcellularLocation>
        <location evidence="1">Membrane</location>
        <topology evidence="1">Multi-pass membrane protein</topology>
    </subcellularLocation>
</comment>
<name>A0A9J6FMI5_HAELO</name>
<keyword evidence="2 5" id="KW-0812">Transmembrane</keyword>
<feature type="transmembrane region" description="Helical" evidence="5">
    <location>
        <begin position="167"/>
        <end position="188"/>
    </location>
</feature>
<evidence type="ECO:0000256" key="5">
    <source>
        <dbReference type="SAM" id="Phobius"/>
    </source>
</evidence>
<keyword evidence="8" id="KW-1185">Reference proteome</keyword>
<feature type="transmembrane region" description="Helical" evidence="5">
    <location>
        <begin position="209"/>
        <end position="235"/>
    </location>
</feature>
<evidence type="ECO:0000313" key="8">
    <source>
        <dbReference type="Proteomes" id="UP000821853"/>
    </source>
</evidence>
<sequence>MPLLSLFFQILYTPQTGNENLVEAAFGSKGGRGVRTQGYSSEEKMLRAFYKLCPMPNSGPEQRIIALVFGTHNGANDLEFTVRFFDEAEYVARRGKVFPMFATLPNPVSQRESVAYCQIALVRAKTAQILASATKFGKPNSGRRRYVMTTRRMSEGPLPVDAESERWMMILRLGMGYMVPFTVLVTRLSAEAQSGLREKLRLGGLNDAVYWLGHFLAAMFVGLLSVAFIVTYMAFVEHRDGDLSSSFLQGTDTAVALVSMLLFSLHYITSAMALSLFLREARFSVLFSVACWVSAYVVPWLALEDSRGLAAHYIKLGRATKLLTSLLPCVALHWCFRIIGCANLTGETRVLVAPRALS</sequence>
<dbReference type="PANTHER" id="PTHR19229">
    <property type="entry name" value="ATP-BINDING CASSETTE TRANSPORTER SUBFAMILY A ABCA"/>
    <property type="match status" value="1"/>
</dbReference>
<dbReference type="EMBL" id="JABSTR010000004">
    <property type="protein sequence ID" value="KAH9367446.1"/>
    <property type="molecule type" value="Genomic_DNA"/>
</dbReference>
<evidence type="ECO:0000256" key="2">
    <source>
        <dbReference type="ARBA" id="ARBA00022692"/>
    </source>
</evidence>
<dbReference type="Proteomes" id="UP000821853">
    <property type="component" value="Chromosome 2"/>
</dbReference>
<evidence type="ECO:0000256" key="4">
    <source>
        <dbReference type="ARBA" id="ARBA00023136"/>
    </source>
</evidence>
<comment type="caution">
    <text evidence="7">The sequence shown here is derived from an EMBL/GenBank/DDBJ whole genome shotgun (WGS) entry which is preliminary data.</text>
</comment>
<dbReference type="PANTHER" id="PTHR19229:SF250">
    <property type="entry name" value="ABC TRANSPORTER DOMAIN-CONTAINING PROTEIN-RELATED"/>
    <property type="match status" value="1"/>
</dbReference>
<dbReference type="GO" id="GO:0016020">
    <property type="term" value="C:membrane"/>
    <property type="evidence" value="ECO:0007669"/>
    <property type="project" value="UniProtKB-SubCell"/>
</dbReference>
<accession>A0A9J6FMI5</accession>
<keyword evidence="3 5" id="KW-1133">Transmembrane helix</keyword>
<dbReference type="InterPro" id="IPR026082">
    <property type="entry name" value="ABCA"/>
</dbReference>
<dbReference type="OMA" id="THNGAND"/>
<feature type="transmembrane region" description="Helical" evidence="5">
    <location>
        <begin position="255"/>
        <end position="278"/>
    </location>
</feature>
<evidence type="ECO:0000256" key="3">
    <source>
        <dbReference type="ARBA" id="ARBA00022989"/>
    </source>
</evidence>
<dbReference type="VEuPathDB" id="VectorBase:HLOH_041059"/>